<dbReference type="InterPro" id="IPR015422">
    <property type="entry name" value="PyrdxlP-dep_Trfase_small"/>
</dbReference>
<dbReference type="GO" id="GO:0016020">
    <property type="term" value="C:membrane"/>
    <property type="evidence" value="ECO:0007669"/>
    <property type="project" value="UniProtKB-SubCell"/>
</dbReference>
<name>A0AAV6IDA8_9ERIC</name>
<feature type="domain" description="Alliinase C-terminal" evidence="11">
    <location>
        <begin position="1118"/>
        <end position="1221"/>
    </location>
</feature>
<keyword evidence="5 8" id="KW-0812">Transmembrane</keyword>
<dbReference type="PANTHER" id="PTHR43795">
    <property type="entry name" value="BIFUNCTIONAL ASPARTATE AMINOTRANSFERASE AND GLUTAMATE/ASPARTATE-PREPHENATE AMINOTRANSFERASE-RELATED"/>
    <property type="match status" value="1"/>
</dbReference>
<dbReference type="Gene3D" id="1.50.40.10">
    <property type="entry name" value="Mitochondrial carrier domain"/>
    <property type="match status" value="1"/>
</dbReference>
<reference evidence="12" key="1">
    <citation type="submission" date="2020-08" db="EMBL/GenBank/DDBJ databases">
        <title>Plant Genome Project.</title>
        <authorList>
            <person name="Zhang R.-G."/>
        </authorList>
    </citation>
    <scope>NUCLEOTIDE SEQUENCE</scope>
    <source>
        <strain evidence="12">WSP0</strain>
        <tissue evidence="12">Leaf</tissue>
    </source>
</reference>
<dbReference type="Gene3D" id="3.90.1150.10">
    <property type="entry name" value="Aspartate Aminotransferase, domain 1"/>
    <property type="match status" value="3"/>
</dbReference>
<dbReference type="Proteomes" id="UP000823749">
    <property type="component" value="Chromosome 11"/>
</dbReference>
<comment type="cofactor">
    <cofactor evidence="1">
        <name>pyridoxal 5'-phosphate</name>
        <dbReference type="ChEBI" id="CHEBI:597326"/>
    </cofactor>
</comment>
<organism evidence="12 13">
    <name type="scientific">Rhododendron griersonianum</name>
    <dbReference type="NCBI Taxonomy" id="479676"/>
    <lineage>
        <taxon>Eukaryota</taxon>
        <taxon>Viridiplantae</taxon>
        <taxon>Streptophyta</taxon>
        <taxon>Embryophyta</taxon>
        <taxon>Tracheophyta</taxon>
        <taxon>Spermatophyta</taxon>
        <taxon>Magnoliopsida</taxon>
        <taxon>eudicotyledons</taxon>
        <taxon>Gunneridae</taxon>
        <taxon>Pentapetalae</taxon>
        <taxon>asterids</taxon>
        <taxon>Ericales</taxon>
        <taxon>Ericaceae</taxon>
        <taxon>Ericoideae</taxon>
        <taxon>Rhodoreae</taxon>
        <taxon>Rhododendron</taxon>
    </lineage>
</organism>
<dbReference type="Pfam" id="PF04864">
    <property type="entry name" value="Alliinase_C"/>
    <property type="match status" value="6"/>
</dbReference>
<proteinExistence type="inferred from homology"/>
<dbReference type="InterPro" id="IPR006948">
    <property type="entry name" value="Alliinase_C"/>
</dbReference>
<dbReference type="GO" id="GO:0008483">
    <property type="term" value="F:transaminase activity"/>
    <property type="evidence" value="ECO:0007669"/>
    <property type="project" value="UniProtKB-KW"/>
</dbReference>
<dbReference type="PROSITE" id="PS50920">
    <property type="entry name" value="SOLCAR"/>
    <property type="match status" value="1"/>
</dbReference>
<evidence type="ECO:0000256" key="6">
    <source>
        <dbReference type="ARBA" id="ARBA00022898"/>
    </source>
</evidence>
<comment type="caution">
    <text evidence="12">The sequence shown here is derived from an EMBL/GenBank/DDBJ whole genome shotgun (WGS) entry which is preliminary data.</text>
</comment>
<dbReference type="InterPro" id="IPR006947">
    <property type="entry name" value="EGF_alliinase"/>
</dbReference>
<keyword evidence="9" id="KW-1133">Transmembrane helix</keyword>
<feature type="domain" description="Alliinase C-terminal" evidence="11">
    <location>
        <begin position="708"/>
        <end position="770"/>
    </location>
</feature>
<evidence type="ECO:0000256" key="1">
    <source>
        <dbReference type="ARBA" id="ARBA00001933"/>
    </source>
</evidence>
<feature type="transmembrane region" description="Helical" evidence="9">
    <location>
        <begin position="12"/>
        <end position="34"/>
    </location>
</feature>
<feature type="domain" description="Alliinase C-terminal" evidence="11">
    <location>
        <begin position="1280"/>
        <end position="1529"/>
    </location>
</feature>
<dbReference type="CDD" id="cd00609">
    <property type="entry name" value="AAT_like"/>
    <property type="match status" value="1"/>
</dbReference>
<dbReference type="Pfam" id="PF00153">
    <property type="entry name" value="Mito_carr"/>
    <property type="match status" value="1"/>
</dbReference>
<dbReference type="InterPro" id="IPR015421">
    <property type="entry name" value="PyrdxlP-dep_Trfase_major"/>
</dbReference>
<feature type="repeat" description="Solcar" evidence="8">
    <location>
        <begin position="803"/>
        <end position="887"/>
    </location>
</feature>
<keyword evidence="6" id="KW-0663">Pyridoxal phosphate</keyword>
<sequence length="1534" mass="169863">MASAMTEQLPPKYGKCFVCSMVLNMLLIMCLFVGHTKWKPSWSMRAAMEAEAVASELCSGHGRAYLDGLLVDGKPVCECNTCFGGPDCSQFSPDCPADVDSGNPLFLEPFWMQNAASGALLVSGWHRMSYSYDDDSNISEELVKHVRKLHSIVGNAITEGRFIVFGTGSTQLLNAAVHSLALTNSSSRAGVVTTKPFYPVNPLLDLRFFLFFNSVTMIAIMVENLIREAKRTQIGYEVSELESISSLTKQYNNMANTQAYKSQTDFFRSLDYNFVGDTSLFKNATDGNANFIEFVTSPNNPDGLLKKAVLEGPHAKAINDHAYFWPHYTAIPAPADEDVMIFTLSKLTGHAGSRFGWALIKDEAVYQAMSAYASQISFGVSHDTQLVALKLLKFVAQGKGEIFDFGFETMRNRWEILGKTLSVSSRFSIQEIEPQYCSFYQKVREPSPAYAWFKCEREEDEDCYAVLRAAGGNWNNYDQLSWSQKAAAEAEAVAAVSCSGHGRAYLDGLFVDGKPSSSSALVVAGWHRMSYVFENNSYISHELEKHIRRLHSIAKNAATSGKYIVFGAGSTQLLNAAVYALSPQNSSSPAKVVASIPYYPIYETQTGFFNSVNFEFEGDASVWKNSTSDSSINVIEFVTAPNNPDGKLNKPTLQGPSVKTIHDLAYFWPHFTAIPAPADEDLMIFTISKLTEIPVRILHISKQLYLRNAAYAWLKCEWEEDKDCSAVLRGANILGRNGSMFAAGNRYVRLSLLRTEDDFEFLLHRMNNLVSDEDGSKTMALAVFVGVYEPTKQKLLKIFPDNLSALAHLTAGAIGGAASSIIRVPTEVVKQRMQTGQFASAADAIAIRCIVVKEGFKGLYAGYGSFLLQDLPFDAIQFCIYEQLRIGHGVPIQPGVPWESHPDYLPWFSTVSHLRVSPRPVEVPYTESAEERNVAALALRVQLCRARTEIENGGLLKLKMEGGLTSCCEGEEAIEVSIDNVGGRGEEEDRQTWLVVGDDSWVGMKMEFEWGREETFWEGGREINEMIFCGCAITGAITTPLDVIKTRLMVQGPANEYKGKPGWSMRAAMEAEAVASESCSGHGRAYLDGLLVDGKPVCECNTCFGGPDCSQFSPDCPADVDSGDPLFLEPFWMQNAASSALLVSGWHRMSYSYADDSTISEELVKHIRKLHSIVGNAVTEGRFIVFGTGSTQLLNAAVHSLALTNSSSRAVVVTTKPFYPVNPVPNLRVFLFFNSVTMIAIIVKNLIQDAKRTQIGYEVSELESISSLTKQYDNMANTQAYKSQTDFFRSLDYNFVGDTSLFKNATDGNANFIEFVTSPNNPDGLLKKAVLEGPHAKAINDHVYLWPHYTAIPAPADEDVMIFSLSKLTGHAGSRFGWALIKDEAVYQAMSAYASQISLGVSHDTQLVALKLIKFVAQGKGEIFDFGFKTMRNRWEILGKTLSVSSRFSIQEIEPQYCSFYQKVREPSPAYGWFKCEREEDEDCYAVLRAAGIITRQGTRFGADSRYVRLSLIKTQDDFDLLIRKLTILVSEED</sequence>
<evidence type="ECO:0008006" key="14">
    <source>
        <dbReference type="Google" id="ProtNLM"/>
    </source>
</evidence>
<evidence type="ECO:0000256" key="5">
    <source>
        <dbReference type="ARBA" id="ARBA00022692"/>
    </source>
</evidence>
<evidence type="ECO:0000256" key="9">
    <source>
        <dbReference type="SAM" id="Phobius"/>
    </source>
</evidence>
<dbReference type="GO" id="GO:0006520">
    <property type="term" value="P:amino acid metabolic process"/>
    <property type="evidence" value="ECO:0007669"/>
    <property type="project" value="TreeGrafter"/>
</dbReference>
<comment type="subcellular location">
    <subcellularLocation>
        <location evidence="2">Membrane</location>
        <topology evidence="2">Multi-pass membrane protein</topology>
    </subcellularLocation>
</comment>
<protein>
    <recommendedName>
        <fullName evidence="14">Tryptophan aminotransferase-related protein 4</fullName>
    </recommendedName>
</protein>
<gene>
    <name evidence="12" type="ORF">RHGRI_031871</name>
</gene>
<dbReference type="GO" id="GO:0016846">
    <property type="term" value="F:carbon-sulfur lyase activity"/>
    <property type="evidence" value="ECO:0007669"/>
    <property type="project" value="InterPro"/>
</dbReference>
<dbReference type="PANTHER" id="PTHR43795:SF20">
    <property type="entry name" value="TRYPTOPHAN AMINOTRANSFERASE-RELATED PROTEIN 3"/>
    <property type="match status" value="1"/>
</dbReference>
<dbReference type="InterPro" id="IPR015424">
    <property type="entry name" value="PyrdxlP-dep_Trfase"/>
</dbReference>
<feature type="domain" description="Alliinase EGF-like" evidence="10">
    <location>
        <begin position="481"/>
        <end position="516"/>
    </location>
</feature>
<keyword evidence="13" id="KW-1185">Reference proteome</keyword>
<evidence type="ECO:0000259" key="11">
    <source>
        <dbReference type="Pfam" id="PF04864"/>
    </source>
</evidence>
<keyword evidence="4" id="KW-0032">Aminotransferase</keyword>
<dbReference type="Gene3D" id="2.10.25.30">
    <property type="entry name" value="EGF-like, alliinase"/>
    <property type="match status" value="3"/>
</dbReference>
<keyword evidence="7 8" id="KW-0472">Membrane</keyword>
<evidence type="ECO:0000313" key="12">
    <source>
        <dbReference type="EMBL" id="KAG5525339.1"/>
    </source>
</evidence>
<comment type="similarity">
    <text evidence="3">Belongs to the alliinase family.</text>
</comment>
<dbReference type="SUPFAM" id="SSF53383">
    <property type="entry name" value="PLP-dependent transferases"/>
    <property type="match status" value="3"/>
</dbReference>
<dbReference type="InterPro" id="IPR037029">
    <property type="entry name" value="Alliinase_N_sf"/>
</dbReference>
<dbReference type="InterPro" id="IPR018108">
    <property type="entry name" value="MCP_transmembrane"/>
</dbReference>
<evidence type="ECO:0000256" key="4">
    <source>
        <dbReference type="ARBA" id="ARBA00022576"/>
    </source>
</evidence>
<accession>A0AAV6IDA8</accession>
<feature type="domain" description="Alliinase C-terminal" evidence="11">
    <location>
        <begin position="258"/>
        <end position="471"/>
    </location>
</feature>
<evidence type="ECO:0000256" key="3">
    <source>
        <dbReference type="ARBA" id="ARBA00006312"/>
    </source>
</evidence>
<dbReference type="EMBL" id="JACTNZ010000011">
    <property type="protein sequence ID" value="KAG5525338.1"/>
    <property type="molecule type" value="Genomic_DNA"/>
</dbReference>
<dbReference type="InterPro" id="IPR023395">
    <property type="entry name" value="MCP_dom_sf"/>
</dbReference>
<keyword evidence="4" id="KW-0808">Transferase</keyword>
<dbReference type="Gene3D" id="3.40.640.10">
    <property type="entry name" value="Type I PLP-dependent aspartate aminotransferase-like (Major domain)"/>
    <property type="match status" value="3"/>
</dbReference>
<feature type="domain" description="Alliinase C-terminal" evidence="11">
    <location>
        <begin position="97"/>
        <end position="200"/>
    </location>
</feature>
<feature type="domain" description="Alliinase EGF-like" evidence="10">
    <location>
        <begin position="41"/>
        <end position="95"/>
    </location>
</feature>
<dbReference type="InterPro" id="IPR050478">
    <property type="entry name" value="Ethylene_sulfur-biosynth"/>
</dbReference>
<dbReference type="Pfam" id="PF04863">
    <property type="entry name" value="EGF_alliinase"/>
    <property type="match status" value="3"/>
</dbReference>
<dbReference type="EMBL" id="JACTNZ010000011">
    <property type="protein sequence ID" value="KAG5525339.1"/>
    <property type="molecule type" value="Genomic_DNA"/>
</dbReference>
<evidence type="ECO:0000256" key="2">
    <source>
        <dbReference type="ARBA" id="ARBA00004141"/>
    </source>
</evidence>
<feature type="domain" description="Alliinase C-terminal" evidence="11">
    <location>
        <begin position="517"/>
        <end position="691"/>
    </location>
</feature>
<feature type="domain" description="Alliinase EGF-like" evidence="10">
    <location>
        <begin position="1063"/>
        <end position="1116"/>
    </location>
</feature>
<dbReference type="SUPFAM" id="SSF103506">
    <property type="entry name" value="Mitochondrial carrier"/>
    <property type="match status" value="1"/>
</dbReference>
<evidence type="ECO:0000256" key="7">
    <source>
        <dbReference type="ARBA" id="ARBA00023136"/>
    </source>
</evidence>
<evidence type="ECO:0000259" key="10">
    <source>
        <dbReference type="Pfam" id="PF04863"/>
    </source>
</evidence>
<evidence type="ECO:0000256" key="8">
    <source>
        <dbReference type="PROSITE-ProRule" id="PRU00282"/>
    </source>
</evidence>
<evidence type="ECO:0000313" key="13">
    <source>
        <dbReference type="Proteomes" id="UP000823749"/>
    </source>
</evidence>